<dbReference type="InterPro" id="IPR036890">
    <property type="entry name" value="HATPase_C_sf"/>
</dbReference>
<keyword evidence="9" id="KW-0902">Two-component regulatory system</keyword>
<dbReference type="InterPro" id="IPR003660">
    <property type="entry name" value="HAMP_dom"/>
</dbReference>
<gene>
    <name evidence="15" type="ORF">ACFP1B_06280</name>
</gene>
<evidence type="ECO:0000259" key="14">
    <source>
        <dbReference type="PROSITE" id="PS50885"/>
    </source>
</evidence>
<comment type="catalytic activity">
    <reaction evidence="1">
        <text>ATP + protein L-histidine = ADP + protein N-phospho-L-histidine.</text>
        <dbReference type="EC" id="2.7.13.3"/>
    </reaction>
</comment>
<dbReference type="Pfam" id="PF00512">
    <property type="entry name" value="HisKA"/>
    <property type="match status" value="1"/>
</dbReference>
<feature type="transmembrane region" description="Helical" evidence="12">
    <location>
        <begin position="12"/>
        <end position="34"/>
    </location>
</feature>
<accession>A0ABW1GFL5</accession>
<protein>
    <recommendedName>
        <fullName evidence="3">histidine kinase</fullName>
        <ecNumber evidence="3">2.7.13.3</ecNumber>
    </recommendedName>
</protein>
<evidence type="ECO:0000256" key="12">
    <source>
        <dbReference type="SAM" id="Phobius"/>
    </source>
</evidence>
<dbReference type="InterPro" id="IPR003661">
    <property type="entry name" value="HisK_dim/P_dom"/>
</dbReference>
<comment type="caution">
    <text evidence="15">The sequence shown here is derived from an EMBL/GenBank/DDBJ whole genome shotgun (WGS) entry which is preliminary data.</text>
</comment>
<evidence type="ECO:0000256" key="11">
    <source>
        <dbReference type="SAM" id="MobiDB-lite"/>
    </source>
</evidence>
<feature type="transmembrane region" description="Helical" evidence="12">
    <location>
        <begin position="142"/>
        <end position="163"/>
    </location>
</feature>
<feature type="compositionally biased region" description="Low complexity" evidence="11">
    <location>
        <begin position="476"/>
        <end position="487"/>
    </location>
</feature>
<organism evidence="15 16">
    <name type="scientific">Streptomyces pulveraceus</name>
    <dbReference type="NCBI Taxonomy" id="68258"/>
    <lineage>
        <taxon>Bacteria</taxon>
        <taxon>Bacillati</taxon>
        <taxon>Actinomycetota</taxon>
        <taxon>Actinomycetes</taxon>
        <taxon>Kitasatosporales</taxon>
        <taxon>Streptomycetaceae</taxon>
        <taxon>Streptomyces</taxon>
    </lineage>
</organism>
<feature type="domain" description="Histidine kinase" evidence="13">
    <location>
        <begin position="266"/>
        <end position="475"/>
    </location>
</feature>
<dbReference type="PANTHER" id="PTHR45436">
    <property type="entry name" value="SENSOR HISTIDINE KINASE YKOH"/>
    <property type="match status" value="1"/>
</dbReference>
<evidence type="ECO:0000313" key="16">
    <source>
        <dbReference type="Proteomes" id="UP001596200"/>
    </source>
</evidence>
<feature type="region of interest" description="Disordered" evidence="11">
    <location>
        <begin position="472"/>
        <end position="506"/>
    </location>
</feature>
<dbReference type="CDD" id="cd06225">
    <property type="entry name" value="HAMP"/>
    <property type="match status" value="1"/>
</dbReference>
<dbReference type="RefSeq" id="WP_344510794.1">
    <property type="nucleotide sequence ID" value="NZ_BAAATU010000018.1"/>
</dbReference>
<dbReference type="Gene3D" id="6.10.340.10">
    <property type="match status" value="1"/>
</dbReference>
<dbReference type="Gene3D" id="3.30.565.10">
    <property type="entry name" value="Histidine kinase-like ATPase, C-terminal domain"/>
    <property type="match status" value="1"/>
</dbReference>
<evidence type="ECO:0000256" key="8">
    <source>
        <dbReference type="ARBA" id="ARBA00022989"/>
    </source>
</evidence>
<proteinExistence type="predicted"/>
<dbReference type="CDD" id="cd00082">
    <property type="entry name" value="HisKA"/>
    <property type="match status" value="1"/>
</dbReference>
<feature type="domain" description="HAMP" evidence="14">
    <location>
        <begin position="199"/>
        <end position="251"/>
    </location>
</feature>
<keyword evidence="4" id="KW-0597">Phosphoprotein</keyword>
<dbReference type="EMBL" id="JBHSPU010000006">
    <property type="protein sequence ID" value="MFC5913038.1"/>
    <property type="molecule type" value="Genomic_DNA"/>
</dbReference>
<evidence type="ECO:0000256" key="9">
    <source>
        <dbReference type="ARBA" id="ARBA00023012"/>
    </source>
</evidence>
<sequence>MPGAAAAFGLRTRLVIAFLLVAAVSAVTTAALTYRQARNAVLVRAQDTAVTSFREEVEQFVPRLPLDPDTLRWDLYDIAARAKPHPWIVFAEYGSLRASSGDQPVSGVLTPELRRTTLTSAHGSFERVVKDGNAYLAIGMPVMTRVVAGGAAVPSGLVLFAVMPMTNEDVDIDSLVTAARDGALPGLAVALVPALLASRSVLRPVRELRRAARSMGGGRLDTRITVRGRDEMADLARTFNESAARLERSVEELREAGARARRFASDVSHELRTPLAGMLAVTDVVDEEAGTLAPNTARAVRLISTETGRLAVLVEDLMEISRFDARAAELNTDEVDAAEAVRNTLSGRQWLGRVRTELPDGLRIRLDTRRFDVIVANLVGNALRHGAEPVTVRLSARGDALIAEVHDSGPGIPPDALPHIFDRFYKADAARSRSSGSGLGLAITKENVHLHGGTVHARNAVGGGALFTVELPFDGPPSGSGAPDGPSCAHGGTGPAENRDRTETIA</sequence>
<feature type="compositionally biased region" description="Basic and acidic residues" evidence="11">
    <location>
        <begin position="497"/>
        <end position="506"/>
    </location>
</feature>
<dbReference type="SMART" id="SM00387">
    <property type="entry name" value="HATPase_c"/>
    <property type="match status" value="1"/>
</dbReference>
<dbReference type="SUPFAM" id="SSF47384">
    <property type="entry name" value="Homodimeric domain of signal transducing histidine kinase"/>
    <property type="match status" value="1"/>
</dbReference>
<dbReference type="InterPro" id="IPR003594">
    <property type="entry name" value="HATPase_dom"/>
</dbReference>
<keyword evidence="16" id="KW-1185">Reference proteome</keyword>
<dbReference type="EC" id="2.7.13.3" evidence="3"/>
<dbReference type="InterPro" id="IPR036097">
    <property type="entry name" value="HisK_dim/P_sf"/>
</dbReference>
<evidence type="ECO:0000256" key="10">
    <source>
        <dbReference type="ARBA" id="ARBA00023136"/>
    </source>
</evidence>
<dbReference type="PROSITE" id="PS50885">
    <property type="entry name" value="HAMP"/>
    <property type="match status" value="1"/>
</dbReference>
<evidence type="ECO:0000256" key="2">
    <source>
        <dbReference type="ARBA" id="ARBA00004236"/>
    </source>
</evidence>
<dbReference type="SMART" id="SM00304">
    <property type="entry name" value="HAMP"/>
    <property type="match status" value="1"/>
</dbReference>
<evidence type="ECO:0000256" key="7">
    <source>
        <dbReference type="ARBA" id="ARBA00022777"/>
    </source>
</evidence>
<dbReference type="Proteomes" id="UP001596200">
    <property type="component" value="Unassembled WGS sequence"/>
</dbReference>
<keyword evidence="8 12" id="KW-1133">Transmembrane helix</keyword>
<dbReference type="InterPro" id="IPR005467">
    <property type="entry name" value="His_kinase_dom"/>
</dbReference>
<evidence type="ECO:0000259" key="13">
    <source>
        <dbReference type="PROSITE" id="PS50109"/>
    </source>
</evidence>
<evidence type="ECO:0000256" key="1">
    <source>
        <dbReference type="ARBA" id="ARBA00000085"/>
    </source>
</evidence>
<dbReference type="InterPro" id="IPR050428">
    <property type="entry name" value="TCS_sensor_his_kinase"/>
</dbReference>
<evidence type="ECO:0000313" key="15">
    <source>
        <dbReference type="EMBL" id="MFC5913038.1"/>
    </source>
</evidence>
<dbReference type="PANTHER" id="PTHR45436:SF5">
    <property type="entry name" value="SENSOR HISTIDINE KINASE TRCS"/>
    <property type="match status" value="1"/>
</dbReference>
<keyword evidence="7 15" id="KW-0418">Kinase</keyword>
<dbReference type="PRINTS" id="PR00344">
    <property type="entry name" value="BCTRLSENSOR"/>
</dbReference>
<keyword evidence="5" id="KW-0808">Transferase</keyword>
<evidence type="ECO:0000256" key="4">
    <source>
        <dbReference type="ARBA" id="ARBA00022553"/>
    </source>
</evidence>
<dbReference type="Pfam" id="PF02518">
    <property type="entry name" value="HATPase_c"/>
    <property type="match status" value="1"/>
</dbReference>
<evidence type="ECO:0000256" key="3">
    <source>
        <dbReference type="ARBA" id="ARBA00012438"/>
    </source>
</evidence>
<keyword evidence="10 12" id="KW-0472">Membrane</keyword>
<dbReference type="PROSITE" id="PS50109">
    <property type="entry name" value="HIS_KIN"/>
    <property type="match status" value="1"/>
</dbReference>
<dbReference type="InterPro" id="IPR004358">
    <property type="entry name" value="Sig_transdc_His_kin-like_C"/>
</dbReference>
<reference evidence="16" key="1">
    <citation type="journal article" date="2019" name="Int. J. Syst. Evol. Microbiol.">
        <title>The Global Catalogue of Microorganisms (GCM) 10K type strain sequencing project: providing services to taxonomists for standard genome sequencing and annotation.</title>
        <authorList>
            <consortium name="The Broad Institute Genomics Platform"/>
            <consortium name="The Broad Institute Genome Sequencing Center for Infectious Disease"/>
            <person name="Wu L."/>
            <person name="Ma J."/>
        </authorList>
    </citation>
    <scope>NUCLEOTIDE SEQUENCE [LARGE SCALE GENOMIC DNA]</scope>
    <source>
        <strain evidence="16">JCM 4147</strain>
    </source>
</reference>
<feature type="transmembrane region" description="Helical" evidence="12">
    <location>
        <begin position="183"/>
        <end position="202"/>
    </location>
</feature>
<dbReference type="CDD" id="cd00075">
    <property type="entry name" value="HATPase"/>
    <property type="match status" value="1"/>
</dbReference>
<name>A0ABW1GFL5_9ACTN</name>
<dbReference type="SUPFAM" id="SSF158472">
    <property type="entry name" value="HAMP domain-like"/>
    <property type="match status" value="1"/>
</dbReference>
<dbReference type="GO" id="GO:0016301">
    <property type="term" value="F:kinase activity"/>
    <property type="evidence" value="ECO:0007669"/>
    <property type="project" value="UniProtKB-KW"/>
</dbReference>
<dbReference type="SUPFAM" id="SSF55874">
    <property type="entry name" value="ATPase domain of HSP90 chaperone/DNA topoisomerase II/histidine kinase"/>
    <property type="match status" value="1"/>
</dbReference>
<dbReference type="Gene3D" id="1.10.287.130">
    <property type="match status" value="1"/>
</dbReference>
<dbReference type="Pfam" id="PF00672">
    <property type="entry name" value="HAMP"/>
    <property type="match status" value="1"/>
</dbReference>
<evidence type="ECO:0000256" key="5">
    <source>
        <dbReference type="ARBA" id="ARBA00022679"/>
    </source>
</evidence>
<dbReference type="SMART" id="SM00388">
    <property type="entry name" value="HisKA"/>
    <property type="match status" value="1"/>
</dbReference>
<evidence type="ECO:0000256" key="6">
    <source>
        <dbReference type="ARBA" id="ARBA00022692"/>
    </source>
</evidence>
<comment type="subcellular location">
    <subcellularLocation>
        <location evidence="2">Cell membrane</location>
    </subcellularLocation>
</comment>
<keyword evidence="6 12" id="KW-0812">Transmembrane</keyword>